<dbReference type="Proteomes" id="UP001154312">
    <property type="component" value="Unassembled WGS sequence"/>
</dbReference>
<keyword evidence="2" id="KW-1185">Reference proteome</keyword>
<evidence type="ECO:0000313" key="2">
    <source>
        <dbReference type="Proteomes" id="UP001154312"/>
    </source>
</evidence>
<dbReference type="RefSeq" id="WP_277444358.1">
    <property type="nucleotide sequence ID" value="NZ_JAKOAV010000021.1"/>
</dbReference>
<dbReference type="CDD" id="cd00657">
    <property type="entry name" value="Ferritin_like"/>
    <property type="match status" value="1"/>
</dbReference>
<dbReference type="EMBL" id="JAKOAV010000021">
    <property type="protein sequence ID" value="MDF9408950.1"/>
    <property type="molecule type" value="Genomic_DNA"/>
</dbReference>
<organism evidence="1 2">
    <name type="scientific">Pelotomaculum isophthalicicum JI</name>
    <dbReference type="NCBI Taxonomy" id="947010"/>
    <lineage>
        <taxon>Bacteria</taxon>
        <taxon>Bacillati</taxon>
        <taxon>Bacillota</taxon>
        <taxon>Clostridia</taxon>
        <taxon>Eubacteriales</taxon>
        <taxon>Desulfotomaculaceae</taxon>
        <taxon>Pelotomaculum</taxon>
    </lineage>
</organism>
<dbReference type="AlphaFoldDB" id="A0A9X4JUC8"/>
<dbReference type="InterPro" id="IPR009078">
    <property type="entry name" value="Ferritin-like_SF"/>
</dbReference>
<protein>
    <submittedName>
        <fullName evidence="1">Ferritin-like domain-containing protein</fullName>
    </submittedName>
</protein>
<gene>
    <name evidence="1" type="ORF">L7E55_11370</name>
</gene>
<reference evidence="1" key="1">
    <citation type="submission" date="2022-02" db="EMBL/GenBank/DDBJ databases">
        <authorList>
            <person name="Leng L."/>
        </authorList>
    </citation>
    <scope>NUCLEOTIDE SEQUENCE</scope>
    <source>
        <strain evidence="1">JI</strain>
    </source>
</reference>
<sequence length="98" mass="10603">MSAKQEDVMGGMTGGCFPSPQDILGMLAASEQQEVVLYSQIAQAVPSEELRRIILYMACKEQRMAEKLALLSQCFGAMPAGPPVGTMSYSVGEQEEKK</sequence>
<accession>A0A9X4JUC8</accession>
<name>A0A9X4JUC8_9FIRM</name>
<dbReference type="SUPFAM" id="SSF47240">
    <property type="entry name" value="Ferritin-like"/>
    <property type="match status" value="1"/>
</dbReference>
<evidence type="ECO:0000313" key="1">
    <source>
        <dbReference type="EMBL" id="MDF9408950.1"/>
    </source>
</evidence>
<proteinExistence type="predicted"/>
<comment type="caution">
    <text evidence="1">The sequence shown here is derived from an EMBL/GenBank/DDBJ whole genome shotgun (WGS) entry which is preliminary data.</text>
</comment>